<proteinExistence type="predicted"/>
<dbReference type="Gene3D" id="1.25.40.10">
    <property type="entry name" value="Tetratricopeptide repeat domain"/>
    <property type="match status" value="4"/>
</dbReference>
<gene>
    <name evidence="2" type="ORF">Sspor_60750</name>
</gene>
<sequence>MSTRERERDPEPEQVAGSVFGVAVERYESSAFPPLPGAAEQLRELCGLLAGYGFTPTVVTDPGREELRASVARWRDGWAGGGTHGPAVVVWSGHGELHREELRLIVHDTRRARDEEETYTARLLASAALGCGADQLLLLIDTCHAGAGVLESLREALADHAERSLPPGRTAWFAMVASCRPHETADGGGLLLDAVTQVLRDGPRRADGYRHEWSRRNRQVTGAAVLDAVQARWPRDAGQQPLAVVLGRDRPMFPNPRRRAAPQAELVEHLVRAARGAERVDEGWFFTGRRRALGAIVAWLKAGEPGLFLVTGSAGSGKSAVLGRISTLSSARYRADVKEHGALRPGDPDPGVGAVAASVHVRGLTVAQLALVLAEQLDLDPPSAPSALIADVERELRRPVLVVDGLDEAAPEQAAQIVDELLAPLSRLALVLLGSRARPFRPHAEPGEPLDQAISRLLRARATAVDLDVEPGTADDIRGYARMRLLAGAVPGEHAANAALAVAERAAADAGGFLFAALAVGALCRHFAASGAAGWQEALPASITSALTADLAQGPRPRAARDLMTALAWGQGNGMPARGVWEAVASALSPDGSSYGPQDVDWVLNAYGRYVVEDSDGTQAVYRLYHREFVACLTGSDDGAGPAAETALTAMRTLVGLLPGEGADADPADVNPYVLNALPAYAVLAGDRGMGLLRTLATDRSEVFRPLLADALVGLSTLLQHLGRPAGALPPLQEALEILRALVRDDPDTHLSGLLTALNYLATCQDETEDGPGAVVTSTEAVALHRQLVGASGAHRAELAMSLHNLALYSAAIGDTDSALEAATEAVRIYQVLATESPEAHTEHLAQALVGLSSKVSLTDAREGVRTSARALALYVKLARDNPVAHLVGLTNALMCHSELLAEAGDVEEARDRGRQAVDLLRPAAAVNPAAYGAQLASALNNLATQQNRTGDVQGALVSCTEAVELLRAADGRSARAELIRALGNLAHHQGQAGDPEGALATVTEALEICRDLARRNPATHSGTLVRLTVNLAAHLSETGRIQEALATAEEAVREGRKLAELAPAAYLPDLALALNNLAIQRSRAGQATRAQAAAAEAVALYRSLARDSPDVFLPTLATALLNQCAELSRDRGDDEALRTGREAVSLFLDLIVRGPATHRNGLGRALALLAMVLGQRGEHREALTAAREAVALLRNPVPEDADARLTLLGALAGLADQEALAGGRQAAVDAISEAVAILRDLARARPDGPVGDLPRMLRALARHREAAGDRAGALAAGREAVQLCLSLTADRPEVLPEVIPELCLALRTLARLGPAAEVIGACLSAEAALVDVPLFREWITCERGEFQLSLADPLPGIRTLLALASPRHPSGHPGNEPVLRARALLRAHGPLAAGMAGAAEHLWLRLDQEVVGLARRWVESPGWVAARAFWDEHAAVLGALPGTLALAELYLADETAGRYLALAQAALNRGADEAFLPYVVPERLRTWMALPTWEDSRAFLTEHAAELLREETLGFFAAAASDTEYVHGALLTLALDAGVDGAYACVTDEGALRERWRRELAGAEPGTVLSACLYLLELRVHGQEFMAHVHMRTARVLAGEPPGSAPAPEPAPGERDAAVAELAALIQRCPGHAAELGALIAEVVGGRL</sequence>
<dbReference type="SUPFAM" id="SSF52540">
    <property type="entry name" value="P-loop containing nucleoside triphosphate hydrolases"/>
    <property type="match status" value="1"/>
</dbReference>
<dbReference type="SMART" id="SM00028">
    <property type="entry name" value="TPR"/>
    <property type="match status" value="7"/>
</dbReference>
<dbReference type="EMBL" id="BNED01000005">
    <property type="protein sequence ID" value="GHI80514.1"/>
    <property type="molecule type" value="Genomic_DNA"/>
</dbReference>
<evidence type="ECO:0000313" key="3">
    <source>
        <dbReference type="Proteomes" id="UP000608522"/>
    </source>
</evidence>
<organism evidence="2 3">
    <name type="scientific">Streptomyces spororaveus</name>
    <dbReference type="NCBI Taxonomy" id="284039"/>
    <lineage>
        <taxon>Bacteria</taxon>
        <taxon>Bacillati</taxon>
        <taxon>Actinomycetota</taxon>
        <taxon>Actinomycetes</taxon>
        <taxon>Kitasatosporales</taxon>
        <taxon>Streptomycetaceae</taxon>
        <taxon>Streptomyces</taxon>
    </lineage>
</organism>
<dbReference type="Proteomes" id="UP000608522">
    <property type="component" value="Unassembled WGS sequence"/>
</dbReference>
<dbReference type="InterPro" id="IPR011600">
    <property type="entry name" value="Pept_C14_caspase"/>
</dbReference>
<dbReference type="SUPFAM" id="SSF48452">
    <property type="entry name" value="TPR-like"/>
    <property type="match status" value="3"/>
</dbReference>
<dbReference type="Pfam" id="PF13374">
    <property type="entry name" value="TPR_10"/>
    <property type="match status" value="1"/>
</dbReference>
<dbReference type="InterPro" id="IPR027417">
    <property type="entry name" value="P-loop_NTPase"/>
</dbReference>
<dbReference type="InterPro" id="IPR029030">
    <property type="entry name" value="Caspase-like_dom_sf"/>
</dbReference>
<name>A0ABQ3TJC3_9ACTN</name>
<comment type="caution">
    <text evidence="2">The sequence shown here is derived from an EMBL/GenBank/DDBJ whole genome shotgun (WGS) entry which is preliminary data.</text>
</comment>
<dbReference type="InterPro" id="IPR019734">
    <property type="entry name" value="TPR_rpt"/>
</dbReference>
<dbReference type="Gene3D" id="3.40.50.1460">
    <property type="match status" value="1"/>
</dbReference>
<evidence type="ECO:0000313" key="2">
    <source>
        <dbReference type="EMBL" id="GHI80514.1"/>
    </source>
</evidence>
<dbReference type="SUPFAM" id="SSF52129">
    <property type="entry name" value="Caspase-like"/>
    <property type="match status" value="1"/>
</dbReference>
<dbReference type="Pfam" id="PF00656">
    <property type="entry name" value="Peptidase_C14"/>
    <property type="match status" value="1"/>
</dbReference>
<accession>A0ABQ3TJC3</accession>
<keyword evidence="3" id="KW-1185">Reference proteome</keyword>
<dbReference type="InterPro" id="IPR011990">
    <property type="entry name" value="TPR-like_helical_dom_sf"/>
</dbReference>
<evidence type="ECO:0000259" key="1">
    <source>
        <dbReference type="Pfam" id="PF00656"/>
    </source>
</evidence>
<feature type="domain" description="Peptidase C14 caspase" evidence="1">
    <location>
        <begin position="26"/>
        <end position="201"/>
    </location>
</feature>
<protein>
    <recommendedName>
        <fullName evidence="1">Peptidase C14 caspase domain-containing protein</fullName>
    </recommendedName>
</protein>
<dbReference type="PANTHER" id="PTHR19959">
    <property type="entry name" value="KINESIN LIGHT CHAIN"/>
    <property type="match status" value="1"/>
</dbReference>
<reference evidence="3" key="1">
    <citation type="submission" date="2023-07" db="EMBL/GenBank/DDBJ databases">
        <title>Whole genome shotgun sequence of Streptomyces spororaveus NBRC 15456.</title>
        <authorList>
            <person name="Komaki H."/>
            <person name="Tamura T."/>
        </authorList>
    </citation>
    <scope>NUCLEOTIDE SEQUENCE [LARGE SCALE GENOMIC DNA]</scope>
    <source>
        <strain evidence="3">NBRC 15456</strain>
    </source>
</reference>
<dbReference type="PANTHER" id="PTHR19959:SF119">
    <property type="entry name" value="FUNGAL LIPASE-LIKE DOMAIN-CONTAINING PROTEIN"/>
    <property type="match status" value="1"/>
</dbReference>
<dbReference type="RefSeq" id="WP_202201861.1">
    <property type="nucleotide sequence ID" value="NZ_BAAATO010000029.1"/>
</dbReference>